<protein>
    <recommendedName>
        <fullName evidence="3">DUF3052 domain-containing protein</fullName>
    </recommendedName>
</protein>
<dbReference type="EMBL" id="JADOUE010000001">
    <property type="protein sequence ID" value="MBG6122044.1"/>
    <property type="molecule type" value="Genomic_DNA"/>
</dbReference>
<evidence type="ECO:0000313" key="2">
    <source>
        <dbReference type="Proteomes" id="UP000658613"/>
    </source>
</evidence>
<evidence type="ECO:0000313" key="1">
    <source>
        <dbReference type="EMBL" id="MBG6122044.1"/>
    </source>
</evidence>
<sequence length="136" mass="14324">MSAAGAENYAKKLGINADEIVAEIGWDDDCDSAISEAIEDTIGDALIDEDTDELCDAVLLWFRTEDGDLVDALVDATRNLSDDGKIWLLTPGASKPGAVHPGDISESAQLAGLIQTKAERLGDWQGSCLTSSGAKK</sequence>
<gene>
    <name evidence="1" type="ORF">IW254_001013</name>
</gene>
<dbReference type="AlphaFoldDB" id="A0A931DZQ9"/>
<name>A0A931DZQ9_9CORY</name>
<accession>A0A931DZQ9</accession>
<proteinExistence type="predicted"/>
<dbReference type="Pfam" id="PF11253">
    <property type="entry name" value="DUF3052"/>
    <property type="match status" value="1"/>
</dbReference>
<keyword evidence="2" id="KW-1185">Reference proteome</keyword>
<evidence type="ECO:0008006" key="3">
    <source>
        <dbReference type="Google" id="ProtNLM"/>
    </source>
</evidence>
<comment type="caution">
    <text evidence="1">The sequence shown here is derived from an EMBL/GenBank/DDBJ whole genome shotgun (WGS) entry which is preliminary data.</text>
</comment>
<organism evidence="1 2">
    <name type="scientific">Corynebacterium aquatimens</name>
    <dbReference type="NCBI Taxonomy" id="1190508"/>
    <lineage>
        <taxon>Bacteria</taxon>
        <taxon>Bacillati</taxon>
        <taxon>Actinomycetota</taxon>
        <taxon>Actinomycetes</taxon>
        <taxon>Mycobacteriales</taxon>
        <taxon>Corynebacteriaceae</taxon>
        <taxon>Corynebacterium</taxon>
    </lineage>
</organism>
<reference evidence="1" key="1">
    <citation type="submission" date="2020-11" db="EMBL/GenBank/DDBJ databases">
        <title>Sequencing the genomes of 1000 actinobacteria strains.</title>
        <authorList>
            <person name="Klenk H.-P."/>
        </authorList>
    </citation>
    <scope>NUCLEOTIDE SEQUENCE</scope>
    <source>
        <strain evidence="1">DSM 45632</strain>
    </source>
</reference>
<dbReference type="Proteomes" id="UP000658613">
    <property type="component" value="Unassembled WGS sequence"/>
</dbReference>
<dbReference type="RefSeq" id="WP_196824504.1">
    <property type="nucleotide sequence ID" value="NZ_CP046980.1"/>
</dbReference>
<dbReference type="InterPro" id="IPR021412">
    <property type="entry name" value="DUF3052"/>
</dbReference>